<keyword evidence="2" id="KW-1185">Reference proteome</keyword>
<comment type="caution">
    <text evidence="1">The sequence shown here is derived from an EMBL/GenBank/DDBJ whole genome shotgun (WGS) entry which is preliminary data.</text>
</comment>
<dbReference type="AlphaFoldDB" id="A0A1V8SGK6"/>
<sequence>MALSVSAAPAELVKRKTCTLTWHGSHSYGGGGPGQEPIDNLAFSLEVVGGGKHYSAAKDPNGPNNSFSYTVGTAGWGGLHEIKTAMGRPM</sequence>
<accession>A0A1V8SGK6</accession>
<name>A0A1V8SGK6_9PEZI</name>
<protein>
    <submittedName>
        <fullName evidence="1">Uncharacterized protein</fullName>
    </submittedName>
</protein>
<dbReference type="InParanoid" id="A0A1V8SGK6"/>
<organism evidence="1 2">
    <name type="scientific">Cryoendolithus antarcticus</name>
    <dbReference type="NCBI Taxonomy" id="1507870"/>
    <lineage>
        <taxon>Eukaryota</taxon>
        <taxon>Fungi</taxon>
        <taxon>Dikarya</taxon>
        <taxon>Ascomycota</taxon>
        <taxon>Pezizomycotina</taxon>
        <taxon>Dothideomycetes</taxon>
        <taxon>Dothideomycetidae</taxon>
        <taxon>Cladosporiales</taxon>
        <taxon>Cladosporiaceae</taxon>
        <taxon>Cryoendolithus</taxon>
    </lineage>
</organism>
<proteinExistence type="predicted"/>
<gene>
    <name evidence="1" type="ORF">B0A48_15485</name>
</gene>
<reference evidence="2" key="1">
    <citation type="submission" date="2017-03" db="EMBL/GenBank/DDBJ databases">
        <title>Genomes of endolithic fungi from Antarctica.</title>
        <authorList>
            <person name="Coleine C."/>
            <person name="Masonjones S."/>
            <person name="Stajich J.E."/>
        </authorList>
    </citation>
    <scope>NUCLEOTIDE SEQUENCE [LARGE SCALE GENOMIC DNA]</scope>
    <source>
        <strain evidence="2">CCFEE 5527</strain>
    </source>
</reference>
<evidence type="ECO:0000313" key="1">
    <source>
        <dbReference type="EMBL" id="OQN98209.1"/>
    </source>
</evidence>
<dbReference type="Proteomes" id="UP000192596">
    <property type="component" value="Unassembled WGS sequence"/>
</dbReference>
<evidence type="ECO:0000313" key="2">
    <source>
        <dbReference type="Proteomes" id="UP000192596"/>
    </source>
</evidence>
<dbReference type="EMBL" id="NAJO01000047">
    <property type="protein sequence ID" value="OQN98209.1"/>
    <property type="molecule type" value="Genomic_DNA"/>
</dbReference>